<dbReference type="EMBL" id="JAKNJB010000007">
    <property type="protein sequence ID" value="MCG4526511.1"/>
    <property type="molecule type" value="Genomic_DNA"/>
</dbReference>
<evidence type="ECO:0000256" key="4">
    <source>
        <dbReference type="ARBA" id="ARBA00022679"/>
    </source>
</evidence>
<keyword evidence="8 9" id="KW-0012">Acyltransferase</keyword>
<comment type="domain">
    <text evidence="9">The last Arg residue of the ACP-binding site is essential for the weak association between ACP/AcpP and FabH.</text>
</comment>
<evidence type="ECO:0000256" key="8">
    <source>
        <dbReference type="ARBA" id="ARBA00023315"/>
    </source>
</evidence>
<comment type="subunit">
    <text evidence="9">Homodimer.</text>
</comment>
<dbReference type="HAMAP" id="MF_01815">
    <property type="entry name" value="FabH"/>
    <property type="match status" value="1"/>
</dbReference>
<comment type="pathway">
    <text evidence="9">Lipid metabolism; fatty acid biosynthesis.</text>
</comment>
<evidence type="ECO:0000256" key="1">
    <source>
        <dbReference type="ARBA" id="ARBA00008642"/>
    </source>
</evidence>
<dbReference type="InterPro" id="IPR013747">
    <property type="entry name" value="ACP_syn_III_C"/>
</dbReference>
<evidence type="ECO:0000256" key="2">
    <source>
        <dbReference type="ARBA" id="ARBA00022490"/>
    </source>
</evidence>
<comment type="function">
    <text evidence="9">Catalyzes the condensation reaction of fatty acid synthesis by the addition to an acyl acceptor of two carbons from malonyl-ACP. Catalyzes the first condensation reaction which initiates fatty acid synthesis and may therefore play a role in governing the total rate of fatty acid production. Possesses both acetoacetyl-ACP synthase and acetyl transacylase activities. Its substrate specificity determines the biosynthesis of branched-chain and/or straight-chain of fatty acids.</text>
</comment>
<keyword evidence="5 9" id="KW-0276">Fatty acid metabolism</keyword>
<keyword evidence="13" id="KW-1185">Reference proteome</keyword>
<comment type="subcellular location">
    <subcellularLocation>
        <location evidence="9">Cytoplasm</location>
    </subcellularLocation>
</comment>
<dbReference type="Gene3D" id="3.40.47.10">
    <property type="match status" value="1"/>
</dbReference>
<dbReference type="EC" id="2.3.1.180" evidence="9"/>
<dbReference type="PANTHER" id="PTHR34069">
    <property type="entry name" value="3-OXOACYL-[ACYL-CARRIER-PROTEIN] SYNTHASE 3"/>
    <property type="match status" value="1"/>
</dbReference>
<evidence type="ECO:0000256" key="7">
    <source>
        <dbReference type="ARBA" id="ARBA00023160"/>
    </source>
</evidence>
<protein>
    <recommendedName>
        <fullName evidence="9">Beta-ketoacyl-[acyl-carrier-protein] synthase III</fullName>
        <shortName evidence="9">Beta-ketoacyl-ACP synthase III</shortName>
        <shortName evidence="9">KAS III</shortName>
        <ecNumber evidence="9">2.3.1.180</ecNumber>
    </recommendedName>
    <alternativeName>
        <fullName evidence="9">3-oxoacyl-[acyl-carrier-protein] synthase 3</fullName>
    </alternativeName>
    <alternativeName>
        <fullName evidence="9">3-oxoacyl-[acyl-carrier-protein] synthase III</fullName>
    </alternativeName>
</protein>
<evidence type="ECO:0000256" key="9">
    <source>
        <dbReference type="HAMAP-Rule" id="MF_01815"/>
    </source>
</evidence>
<evidence type="ECO:0000313" key="13">
    <source>
        <dbReference type="Proteomes" id="UP001200313"/>
    </source>
</evidence>
<evidence type="ECO:0000259" key="11">
    <source>
        <dbReference type="Pfam" id="PF08545"/>
    </source>
</evidence>
<dbReference type="InterPro" id="IPR013751">
    <property type="entry name" value="ACP_syn_III_N"/>
</dbReference>
<reference evidence="12 13" key="1">
    <citation type="submission" date="2022-01" db="EMBL/GenBank/DDBJ databases">
        <title>Collection of gut derived symbiotic bacterial strains cultured from healthy donors.</title>
        <authorList>
            <person name="Lin H."/>
            <person name="Kohout C."/>
            <person name="Waligurski E."/>
            <person name="Pamer E.G."/>
        </authorList>
    </citation>
    <scope>NUCLEOTIDE SEQUENCE [LARGE SCALE GENOMIC DNA]</scope>
    <source>
        <strain evidence="12 13">DFI.3.7</strain>
    </source>
</reference>
<dbReference type="NCBIfam" id="NF006829">
    <property type="entry name" value="PRK09352.1"/>
    <property type="match status" value="1"/>
</dbReference>
<dbReference type="PANTHER" id="PTHR34069:SF2">
    <property type="entry name" value="BETA-KETOACYL-[ACYL-CARRIER-PROTEIN] SYNTHASE III"/>
    <property type="match status" value="1"/>
</dbReference>
<dbReference type="Pfam" id="PF08545">
    <property type="entry name" value="ACP_syn_III"/>
    <property type="match status" value="1"/>
</dbReference>
<keyword evidence="4 9" id="KW-0808">Transferase</keyword>
<dbReference type="CDD" id="cd00830">
    <property type="entry name" value="KAS_III"/>
    <property type="match status" value="1"/>
</dbReference>
<evidence type="ECO:0000313" key="12">
    <source>
        <dbReference type="EMBL" id="MCG4526511.1"/>
    </source>
</evidence>
<feature type="active site" evidence="9">
    <location>
        <position position="271"/>
    </location>
</feature>
<sequence>MSGIRLKGTGSALPRQVVTNRDLQRIVETDDAWIVSRTGIRERRKCRDETQSSLAEAAARAAMEMAGIGPETVGVCLVPTITADYITPSTACVLQNRLGLPEDTVCFDLNAACSGFVYGLHTAQALLAASPRKYGLVVCSEVLTRITNYTDRGTCILFGDGAAAAVVEYGETYPPMPTVLGARGTWEILNGPGINRGAEPVLYMEGTAVFRFAVETVPRCMDQVLDRAGLALEDVDEFVFHQANRRILEHIRKKCGIPPEKVWMNMDRYGNVSSASTALALDEVVRAGRLGPGKRALCVAFGGGLTWGGALVEMGERT</sequence>
<dbReference type="SUPFAM" id="SSF53901">
    <property type="entry name" value="Thiolase-like"/>
    <property type="match status" value="1"/>
</dbReference>
<name>A0ABS9M6Y4_9FIRM</name>
<keyword evidence="3 9" id="KW-0444">Lipid biosynthesis</keyword>
<evidence type="ECO:0000256" key="6">
    <source>
        <dbReference type="ARBA" id="ARBA00023098"/>
    </source>
</evidence>
<feature type="region of interest" description="ACP-binding" evidence="9">
    <location>
        <begin position="242"/>
        <end position="246"/>
    </location>
</feature>
<comment type="similarity">
    <text evidence="1 9">Belongs to the thiolase-like superfamily. FabH family.</text>
</comment>
<dbReference type="Pfam" id="PF08541">
    <property type="entry name" value="ACP_syn_III_C"/>
    <property type="match status" value="1"/>
</dbReference>
<dbReference type="Proteomes" id="UP001200313">
    <property type="component" value="Unassembled WGS sequence"/>
</dbReference>
<evidence type="ECO:0000256" key="3">
    <source>
        <dbReference type="ARBA" id="ARBA00022516"/>
    </source>
</evidence>
<accession>A0ABS9M6Y4</accession>
<evidence type="ECO:0000256" key="5">
    <source>
        <dbReference type="ARBA" id="ARBA00022832"/>
    </source>
</evidence>
<feature type="domain" description="Beta-ketoacyl-[acyl-carrier-protein] synthase III N-terminal" evidence="11">
    <location>
        <begin position="107"/>
        <end position="181"/>
    </location>
</feature>
<feature type="active site" evidence="9">
    <location>
        <position position="241"/>
    </location>
</feature>
<keyword evidence="7 9" id="KW-0275">Fatty acid biosynthesis</keyword>
<keyword evidence="6 9" id="KW-0443">Lipid metabolism</keyword>
<gene>
    <name evidence="9" type="primary">fabH</name>
    <name evidence="12" type="ORF">L0P79_05385</name>
</gene>
<dbReference type="NCBIfam" id="TIGR00747">
    <property type="entry name" value="fabH"/>
    <property type="match status" value="1"/>
</dbReference>
<keyword evidence="2 9" id="KW-0963">Cytoplasm</keyword>
<organism evidence="12 13">
    <name type="scientific">Intestinimonas massiliensis</name>
    <name type="common">ex Afouda et al. 2020</name>
    <dbReference type="NCBI Taxonomy" id="1673721"/>
    <lineage>
        <taxon>Bacteria</taxon>
        <taxon>Bacillati</taxon>
        <taxon>Bacillota</taxon>
        <taxon>Clostridia</taxon>
        <taxon>Eubacteriales</taxon>
        <taxon>Intestinimonas</taxon>
    </lineage>
</organism>
<dbReference type="RefSeq" id="WP_238073503.1">
    <property type="nucleotide sequence ID" value="NZ_JAKNJB010000007.1"/>
</dbReference>
<comment type="caution">
    <text evidence="12">The sequence shown here is derived from an EMBL/GenBank/DDBJ whole genome shotgun (WGS) entry which is preliminary data.</text>
</comment>
<dbReference type="InterPro" id="IPR004655">
    <property type="entry name" value="FabH"/>
</dbReference>
<evidence type="ECO:0000259" key="10">
    <source>
        <dbReference type="Pfam" id="PF08541"/>
    </source>
</evidence>
<comment type="catalytic activity">
    <reaction evidence="9">
        <text>malonyl-[ACP] + acetyl-CoA + H(+) = 3-oxobutanoyl-[ACP] + CO2 + CoA</text>
        <dbReference type="Rhea" id="RHEA:12080"/>
        <dbReference type="Rhea" id="RHEA-COMP:9623"/>
        <dbReference type="Rhea" id="RHEA-COMP:9625"/>
        <dbReference type="ChEBI" id="CHEBI:15378"/>
        <dbReference type="ChEBI" id="CHEBI:16526"/>
        <dbReference type="ChEBI" id="CHEBI:57287"/>
        <dbReference type="ChEBI" id="CHEBI:57288"/>
        <dbReference type="ChEBI" id="CHEBI:78449"/>
        <dbReference type="ChEBI" id="CHEBI:78450"/>
        <dbReference type="EC" id="2.3.1.180"/>
    </reaction>
</comment>
<feature type="active site" evidence="9">
    <location>
        <position position="113"/>
    </location>
</feature>
<proteinExistence type="inferred from homology"/>
<dbReference type="InterPro" id="IPR016039">
    <property type="entry name" value="Thiolase-like"/>
</dbReference>
<keyword evidence="9" id="KW-0511">Multifunctional enzyme</keyword>
<feature type="domain" description="Beta-ketoacyl-[acyl-carrier-protein] synthase III C-terminal" evidence="10">
    <location>
        <begin position="225"/>
        <end position="313"/>
    </location>
</feature>